<accession>A0A8B9UXI6</accession>
<reference evidence="2" key="2">
    <citation type="submission" date="2025-09" db="UniProtKB">
        <authorList>
            <consortium name="Ensembl"/>
        </authorList>
    </citation>
    <scope>IDENTIFICATION</scope>
</reference>
<name>A0A8B9UXI6_9AVES</name>
<dbReference type="Ensembl" id="ENSAZOT00000016263.1">
    <property type="protein sequence ID" value="ENSAZOP00000015131.1"/>
    <property type="gene ID" value="ENSAZOG00000009791.1"/>
</dbReference>
<feature type="region of interest" description="Disordered" evidence="1">
    <location>
        <begin position="1"/>
        <end position="29"/>
    </location>
</feature>
<organism evidence="2 3">
    <name type="scientific">Anas zonorhyncha</name>
    <name type="common">Eastern spot-billed duck</name>
    <dbReference type="NCBI Taxonomy" id="75864"/>
    <lineage>
        <taxon>Eukaryota</taxon>
        <taxon>Metazoa</taxon>
        <taxon>Chordata</taxon>
        <taxon>Craniata</taxon>
        <taxon>Vertebrata</taxon>
        <taxon>Euteleostomi</taxon>
        <taxon>Archelosauria</taxon>
        <taxon>Archosauria</taxon>
        <taxon>Dinosauria</taxon>
        <taxon>Saurischia</taxon>
        <taxon>Theropoda</taxon>
        <taxon>Coelurosauria</taxon>
        <taxon>Aves</taxon>
        <taxon>Neognathae</taxon>
        <taxon>Galloanserae</taxon>
        <taxon>Anseriformes</taxon>
        <taxon>Anatidae</taxon>
        <taxon>Anatinae</taxon>
        <taxon>Anas</taxon>
    </lineage>
</organism>
<sequence length="172" mass="19393">MRMESRRQVTVSWDSGGSDEAPPKLSSWGSLTSPVVSGYPGSHGIPAMAGSIYPGQASLLDQTDSWNHRPQEISVWQPNMEDSGTLDIRGMGQVLPTHLMEERLIRQQQEMEEDQRWLEKEERFLVKFCFVVLLNSFCCSLDNLQPSSNPDCSKTFKQSCTEGIMRHISGKK</sequence>
<evidence type="ECO:0000256" key="1">
    <source>
        <dbReference type="SAM" id="MobiDB-lite"/>
    </source>
</evidence>
<reference evidence="2" key="1">
    <citation type="submission" date="2025-08" db="UniProtKB">
        <authorList>
            <consortium name="Ensembl"/>
        </authorList>
    </citation>
    <scope>IDENTIFICATION</scope>
</reference>
<keyword evidence="3" id="KW-1185">Reference proteome</keyword>
<dbReference type="AlphaFoldDB" id="A0A8B9UXI6"/>
<evidence type="ECO:0000313" key="3">
    <source>
        <dbReference type="Proteomes" id="UP000694549"/>
    </source>
</evidence>
<proteinExistence type="predicted"/>
<protein>
    <submittedName>
        <fullName evidence="2">Uncharacterized protein</fullName>
    </submittedName>
</protein>
<evidence type="ECO:0000313" key="2">
    <source>
        <dbReference type="Ensembl" id="ENSAZOP00000015131.1"/>
    </source>
</evidence>
<dbReference type="Proteomes" id="UP000694549">
    <property type="component" value="Unplaced"/>
</dbReference>